<dbReference type="AlphaFoldDB" id="A0A4Y7PEE5"/>
<dbReference type="Pfam" id="PF18803">
    <property type="entry name" value="CxC2"/>
    <property type="match status" value="1"/>
</dbReference>
<dbReference type="InterPro" id="IPR040521">
    <property type="entry name" value="KDZ"/>
</dbReference>
<keyword evidence="3" id="KW-1185">Reference proteome</keyword>
<dbReference type="PANTHER" id="PTHR33096:SF1">
    <property type="entry name" value="CXC1-LIKE CYSTEINE CLUSTER ASSOCIATED WITH KDZ TRANSPOSASES DOMAIN-CONTAINING PROTEIN"/>
    <property type="match status" value="1"/>
</dbReference>
<dbReference type="EMBL" id="ML170491">
    <property type="protein sequence ID" value="TDL13697.1"/>
    <property type="molecule type" value="Genomic_DNA"/>
</dbReference>
<dbReference type="PANTHER" id="PTHR33096">
    <property type="entry name" value="CXC2 DOMAIN-CONTAINING PROTEIN"/>
    <property type="match status" value="1"/>
</dbReference>
<evidence type="ECO:0000313" key="2">
    <source>
        <dbReference type="EMBL" id="TDL13697.1"/>
    </source>
</evidence>
<dbReference type="Proteomes" id="UP000294933">
    <property type="component" value="Unassembled WGS sequence"/>
</dbReference>
<sequence length="522" mass="59024">QGISTVMEKWKPHFKLLQNGILSREADIGIPGICRGAGCEKAALYRCLECTQGLPYCDSCIVTAHRHLPLHWVDKWDCGYFNRVEVSTLGLIVHLGHRGEPCPNIPTGANFSPSNMATLHVNGMHSLKIHWCHCVDRPTRASQLIHAGFFPATPETPESAFTIQLLEEFHLHALTSKKSAYDFVRALYRLGNNAFPDDAKERSREFNVATRIWSYLVMEKRSGQAHEMDSLLPHRQPGSLVVHCPACPEPGFNMPEGWKDTPPNLAYIHQIQLGADGNFRLQKKTKQDDPNDRSLCPGRSYFADEDVFNDYLASVGDENAPVTCTNLKAGNMQRATKFKNCDVTGVGAIMCIRHGLFCRGAIVDFQKGERFSHIDYALSAALRGCDELLDIKFTYDVGCQYRIHLTKRWIERFPEQYELIKRIVVKVPRMHIEVHKDDCKLQHALGYTCGAGLSHGETVEHPWAENNQAGAMTREMNRGARHDKLNDLHAFWNWLKVQKMGKSPAFKLSDVLKLANFIQQFS</sequence>
<evidence type="ECO:0000313" key="3">
    <source>
        <dbReference type="Proteomes" id="UP000294933"/>
    </source>
</evidence>
<protein>
    <recommendedName>
        <fullName evidence="1">CxC2-like cysteine cluster KDZ transposase-associated domain-containing protein</fullName>
    </recommendedName>
</protein>
<dbReference type="Pfam" id="PF18758">
    <property type="entry name" value="KDZ"/>
    <property type="match status" value="1"/>
</dbReference>
<organism evidence="2 3">
    <name type="scientific">Rickenella mellea</name>
    <dbReference type="NCBI Taxonomy" id="50990"/>
    <lineage>
        <taxon>Eukaryota</taxon>
        <taxon>Fungi</taxon>
        <taxon>Dikarya</taxon>
        <taxon>Basidiomycota</taxon>
        <taxon>Agaricomycotina</taxon>
        <taxon>Agaricomycetes</taxon>
        <taxon>Hymenochaetales</taxon>
        <taxon>Rickenellaceae</taxon>
        <taxon>Rickenella</taxon>
    </lineage>
</organism>
<feature type="domain" description="CxC2-like cysteine cluster KDZ transposase-associated" evidence="1">
    <location>
        <begin position="87"/>
        <end position="193"/>
    </location>
</feature>
<name>A0A4Y7PEE5_9AGAM</name>
<reference evidence="2 3" key="1">
    <citation type="submission" date="2018-06" db="EMBL/GenBank/DDBJ databases">
        <title>A transcriptomic atlas of mushroom development highlights an independent origin of complex multicellularity.</title>
        <authorList>
            <consortium name="DOE Joint Genome Institute"/>
            <person name="Krizsan K."/>
            <person name="Almasi E."/>
            <person name="Merenyi Z."/>
            <person name="Sahu N."/>
            <person name="Viragh M."/>
            <person name="Koszo T."/>
            <person name="Mondo S."/>
            <person name="Kiss B."/>
            <person name="Balint B."/>
            <person name="Kues U."/>
            <person name="Barry K."/>
            <person name="Hegedus J.C."/>
            <person name="Henrissat B."/>
            <person name="Johnson J."/>
            <person name="Lipzen A."/>
            <person name="Ohm R."/>
            <person name="Nagy I."/>
            <person name="Pangilinan J."/>
            <person name="Yan J."/>
            <person name="Xiong Y."/>
            <person name="Grigoriev I.V."/>
            <person name="Hibbett D.S."/>
            <person name="Nagy L.G."/>
        </authorList>
    </citation>
    <scope>NUCLEOTIDE SEQUENCE [LARGE SCALE GENOMIC DNA]</scope>
    <source>
        <strain evidence="2 3">SZMC22713</strain>
    </source>
</reference>
<proteinExistence type="predicted"/>
<gene>
    <name evidence="2" type="ORF">BD410DRAFT_734987</name>
</gene>
<accession>A0A4Y7PEE5</accession>
<feature type="non-terminal residue" evidence="2">
    <location>
        <position position="1"/>
    </location>
</feature>
<dbReference type="OrthoDB" id="3257613at2759"/>
<dbReference type="VEuPathDB" id="FungiDB:BD410DRAFT_734987"/>
<dbReference type="InterPro" id="IPR041457">
    <property type="entry name" value="CxC2_KDZ-assoc"/>
</dbReference>
<evidence type="ECO:0000259" key="1">
    <source>
        <dbReference type="Pfam" id="PF18803"/>
    </source>
</evidence>